<proteinExistence type="predicted"/>
<dbReference type="AlphaFoldDB" id="A0A4V7I6Z7"/>
<dbReference type="PANTHER" id="PTHR10953:SF102">
    <property type="entry name" value="ADENYLYLTRANSFERASE AND SULFURTRANSFERASE MOCS3"/>
    <property type="match status" value="1"/>
</dbReference>
<dbReference type="Gene3D" id="3.40.50.720">
    <property type="entry name" value="NAD(P)-binding Rossmann-like Domain"/>
    <property type="match status" value="1"/>
</dbReference>
<dbReference type="GO" id="GO:0008641">
    <property type="term" value="F:ubiquitin-like modifier activating enzyme activity"/>
    <property type="evidence" value="ECO:0007669"/>
    <property type="project" value="InterPro"/>
</dbReference>
<dbReference type="GO" id="GO:0005737">
    <property type="term" value="C:cytoplasm"/>
    <property type="evidence" value="ECO:0007669"/>
    <property type="project" value="TreeGrafter"/>
</dbReference>
<dbReference type="InterPro" id="IPR035985">
    <property type="entry name" value="Ubiquitin-activating_enz"/>
</dbReference>
<dbReference type="PANTHER" id="PTHR10953">
    <property type="entry name" value="UBIQUITIN-ACTIVATING ENZYME E1"/>
    <property type="match status" value="1"/>
</dbReference>
<feature type="domain" description="THIF-type NAD/FAD binding fold" evidence="1">
    <location>
        <begin position="42"/>
        <end position="237"/>
    </location>
</feature>
<sequence length="243" mass="28032">MLVEYNLIIREYNNYYIDTRFEKNIILFESLMEFSYIKTPIDIQENIFNKRILLLGVGGVVLDNLLRIGGRNFIVLDCDYVDCTNLNRQLFFSEADIGIKKVDVVKYKNKDVNIIPRDVYLNTIEQLNDICMEYRPDFIVNALDTPANIEEIVFNVSRLFNIPSISCGVGINSGFWGPIYPNSELHHIGHRISNAVVSGSISTTNMIIASLMCNDILLYWVNPNNNLFKRKIINFHSNYCEVI</sequence>
<dbReference type="InterPro" id="IPR045886">
    <property type="entry name" value="ThiF/MoeB/HesA"/>
</dbReference>
<dbReference type="Proteomes" id="UP000019091">
    <property type="component" value="Chromosome"/>
</dbReference>
<gene>
    <name evidence="2" type="ORF">F542_550</name>
</gene>
<dbReference type="KEGG" id="btre:F542_550"/>
<dbReference type="GO" id="GO:0016779">
    <property type="term" value="F:nucleotidyltransferase activity"/>
    <property type="evidence" value="ECO:0007669"/>
    <property type="project" value="TreeGrafter"/>
</dbReference>
<evidence type="ECO:0000313" key="2">
    <source>
        <dbReference type="EMBL" id="AHG80773.1"/>
    </source>
</evidence>
<dbReference type="GO" id="GO:0004792">
    <property type="term" value="F:thiosulfate-cyanide sulfurtransferase activity"/>
    <property type="evidence" value="ECO:0007669"/>
    <property type="project" value="TreeGrafter"/>
</dbReference>
<name>A0A4V7I6Z7_BIBTR</name>
<evidence type="ECO:0000259" key="1">
    <source>
        <dbReference type="Pfam" id="PF00899"/>
    </source>
</evidence>
<dbReference type="InterPro" id="IPR000594">
    <property type="entry name" value="ThiF_NAD_FAD-bd"/>
</dbReference>
<organism evidence="2 3">
    <name type="scientific">Bibersteinia trehalosi USDA-ARS-USMARC-188</name>
    <dbReference type="NCBI Taxonomy" id="1263829"/>
    <lineage>
        <taxon>Bacteria</taxon>
        <taxon>Pseudomonadati</taxon>
        <taxon>Pseudomonadota</taxon>
        <taxon>Gammaproteobacteria</taxon>
        <taxon>Pasteurellales</taxon>
        <taxon>Pasteurellaceae</taxon>
        <taxon>Bibersteinia</taxon>
    </lineage>
</organism>
<evidence type="ECO:0000313" key="3">
    <source>
        <dbReference type="Proteomes" id="UP000019091"/>
    </source>
</evidence>
<dbReference type="SUPFAM" id="SSF69572">
    <property type="entry name" value="Activating enzymes of the ubiquitin-like proteins"/>
    <property type="match status" value="1"/>
</dbReference>
<dbReference type="EMBL" id="CP006954">
    <property type="protein sequence ID" value="AHG80773.1"/>
    <property type="molecule type" value="Genomic_DNA"/>
</dbReference>
<dbReference type="Pfam" id="PF00899">
    <property type="entry name" value="ThiF"/>
    <property type="match status" value="1"/>
</dbReference>
<reference evidence="2 3" key="1">
    <citation type="journal article" date="2014" name="Genome Announc.">
        <title>Complete Closed Genome Sequences of Three Bibersteinia trehalosi Nasopharyngeal Isolates from Cattle with Shipping Fever.</title>
        <authorList>
            <person name="Harhay G.P."/>
            <person name="McVey D.S."/>
            <person name="Koren S."/>
            <person name="Phillippy A.M."/>
            <person name="Bono J."/>
            <person name="Harhay D.M."/>
            <person name="Clawson M.L."/>
            <person name="Heaton M.P."/>
            <person name="Chitko-McKown C.G."/>
            <person name="Korlach J."/>
            <person name="Smith T.P."/>
        </authorList>
    </citation>
    <scope>NUCLEOTIDE SEQUENCE [LARGE SCALE GENOMIC DNA]</scope>
    <source>
        <strain evidence="2 3">USDA-ARS-USMARC-188</strain>
    </source>
</reference>
<dbReference type="RefSeq" id="WP_015433606.1">
    <property type="nucleotide sequence ID" value="NZ_CP006954.1"/>
</dbReference>
<dbReference type="OrthoDB" id="9804286at2"/>
<accession>A0A4V7I6Z7</accession>
<protein>
    <submittedName>
        <fullName evidence="2">Molybdopterin/thiamine biosynthesis protein</fullName>
    </submittedName>
</protein>